<reference evidence="3" key="1">
    <citation type="journal article" date="2022" name="Int. J. Mol. Sci.">
        <title>Draft Genome of Tanacetum Coccineum: Genomic Comparison of Closely Related Tanacetum-Family Plants.</title>
        <authorList>
            <person name="Yamashiro T."/>
            <person name="Shiraishi A."/>
            <person name="Nakayama K."/>
            <person name="Satake H."/>
        </authorList>
    </citation>
    <scope>NUCLEOTIDE SEQUENCE</scope>
</reference>
<evidence type="ECO:0000256" key="1">
    <source>
        <dbReference type="SAM" id="Coils"/>
    </source>
</evidence>
<evidence type="ECO:0000313" key="3">
    <source>
        <dbReference type="EMBL" id="GJS93769.1"/>
    </source>
</evidence>
<dbReference type="Proteomes" id="UP001151760">
    <property type="component" value="Unassembled WGS sequence"/>
</dbReference>
<feature type="coiled-coil region" evidence="1">
    <location>
        <begin position="196"/>
        <end position="223"/>
    </location>
</feature>
<evidence type="ECO:0000313" key="4">
    <source>
        <dbReference type="Proteomes" id="UP001151760"/>
    </source>
</evidence>
<comment type="caution">
    <text evidence="3">The sequence shown here is derived from an EMBL/GenBank/DDBJ whole genome shotgun (WGS) entry which is preliminary data.</text>
</comment>
<keyword evidence="4" id="KW-1185">Reference proteome</keyword>
<sequence length="315" mass="36491">MGRYAQWQSRFMRYVDTKPTMKELKKCIFNGLYVMTRVIVPAKAATKTDPAVPKHTVQETYDKTLPENRAYINAEAEAIHMILSGIGDEIYSTVDACKTYQKMWTTIKRLQQGESLNKQDVKTNLFWEFGKFTLRDGESTESYYSRFYKMMKEMVRNQLEVSTMQVNVQFLQQLQPEWSRFVTVVKQTIDLDKESYHKIFNILKQYQNEVNEIRAEKIARNANPLALVAATQQYPSDNFYHAPKPHKNQTTSSRHTSSTSSHALTRTKGKEIAKPRTPPSLSASEDDSDPKQAQRDKDTQKSIALISKYFTNIRI</sequence>
<gene>
    <name evidence="3" type="ORF">Tco_0800737</name>
</gene>
<dbReference type="EMBL" id="BQNB010011681">
    <property type="protein sequence ID" value="GJS93769.1"/>
    <property type="molecule type" value="Genomic_DNA"/>
</dbReference>
<name>A0ABQ4ZTZ4_9ASTR</name>
<evidence type="ECO:0000256" key="2">
    <source>
        <dbReference type="SAM" id="MobiDB-lite"/>
    </source>
</evidence>
<proteinExistence type="predicted"/>
<dbReference type="Pfam" id="PF14223">
    <property type="entry name" value="Retrotran_gag_2"/>
    <property type="match status" value="1"/>
</dbReference>
<accession>A0ABQ4ZTZ4</accession>
<evidence type="ECO:0008006" key="5">
    <source>
        <dbReference type="Google" id="ProtNLM"/>
    </source>
</evidence>
<organism evidence="3 4">
    <name type="scientific">Tanacetum coccineum</name>
    <dbReference type="NCBI Taxonomy" id="301880"/>
    <lineage>
        <taxon>Eukaryota</taxon>
        <taxon>Viridiplantae</taxon>
        <taxon>Streptophyta</taxon>
        <taxon>Embryophyta</taxon>
        <taxon>Tracheophyta</taxon>
        <taxon>Spermatophyta</taxon>
        <taxon>Magnoliopsida</taxon>
        <taxon>eudicotyledons</taxon>
        <taxon>Gunneridae</taxon>
        <taxon>Pentapetalae</taxon>
        <taxon>asterids</taxon>
        <taxon>campanulids</taxon>
        <taxon>Asterales</taxon>
        <taxon>Asteraceae</taxon>
        <taxon>Asteroideae</taxon>
        <taxon>Anthemideae</taxon>
        <taxon>Anthemidinae</taxon>
        <taxon>Tanacetum</taxon>
    </lineage>
</organism>
<keyword evidence="1" id="KW-0175">Coiled coil</keyword>
<protein>
    <recommendedName>
        <fullName evidence="5">Gag-Pol polyprotein</fullName>
    </recommendedName>
</protein>
<feature type="compositionally biased region" description="Low complexity" evidence="2">
    <location>
        <begin position="250"/>
        <end position="266"/>
    </location>
</feature>
<feature type="compositionally biased region" description="Basic and acidic residues" evidence="2">
    <location>
        <begin position="289"/>
        <end position="300"/>
    </location>
</feature>
<feature type="region of interest" description="Disordered" evidence="2">
    <location>
        <begin position="236"/>
        <end position="301"/>
    </location>
</feature>
<reference evidence="3" key="2">
    <citation type="submission" date="2022-01" db="EMBL/GenBank/DDBJ databases">
        <authorList>
            <person name="Yamashiro T."/>
            <person name="Shiraishi A."/>
            <person name="Satake H."/>
            <person name="Nakayama K."/>
        </authorList>
    </citation>
    <scope>NUCLEOTIDE SEQUENCE</scope>
</reference>